<accession>A0A1S0TH96</accession>
<reference evidence="2" key="1">
    <citation type="submission" date="2012-04" db="EMBL/GenBank/DDBJ databases">
        <title>The Genome Sequence of Loa loa.</title>
        <authorList>
            <consortium name="The Broad Institute Genome Sequencing Platform"/>
            <consortium name="Broad Institute Genome Sequencing Center for Infectious Disease"/>
            <person name="Nutman T.B."/>
            <person name="Fink D.L."/>
            <person name="Russ C."/>
            <person name="Young S."/>
            <person name="Zeng Q."/>
            <person name="Gargeya S."/>
            <person name="Alvarado L."/>
            <person name="Berlin A."/>
            <person name="Chapman S.B."/>
            <person name="Chen Z."/>
            <person name="Freedman E."/>
            <person name="Gellesch M."/>
            <person name="Goldberg J."/>
            <person name="Griggs A."/>
            <person name="Gujja S."/>
            <person name="Heilman E.R."/>
            <person name="Heiman D."/>
            <person name="Howarth C."/>
            <person name="Mehta T."/>
            <person name="Neiman D."/>
            <person name="Pearson M."/>
            <person name="Roberts A."/>
            <person name="Saif S."/>
            <person name="Shea T."/>
            <person name="Shenoy N."/>
            <person name="Sisk P."/>
            <person name="Stolte C."/>
            <person name="Sykes S."/>
            <person name="White J."/>
            <person name="Yandava C."/>
            <person name="Haas B."/>
            <person name="Henn M.R."/>
            <person name="Nusbaum C."/>
            <person name="Birren B."/>
        </authorList>
    </citation>
    <scope>NUCLEOTIDE SEQUENCE [LARGE SCALE GENOMIC DNA]</scope>
</reference>
<evidence type="ECO:0000313" key="2">
    <source>
        <dbReference type="EMBL" id="EFO13817.2"/>
    </source>
</evidence>
<keyword evidence="1" id="KW-0472">Membrane</keyword>
<sequence length="75" mass="8784">EIDDRTYNENEIQYLNNLLKKAFTCREVGDKIAAGLSDEDLKNMALAIIFYSYIITLQIFLKVEIISVKLRQFCY</sequence>
<feature type="non-terminal residue" evidence="2">
    <location>
        <position position="1"/>
    </location>
</feature>
<keyword evidence="1" id="KW-0812">Transmembrane</keyword>
<protein>
    <submittedName>
        <fullName evidence="2">Uncharacterized protein</fullName>
    </submittedName>
</protein>
<keyword evidence="1" id="KW-1133">Transmembrane helix</keyword>
<dbReference type="CTD" id="9952192"/>
<gene>
    <name evidence="2" type="ORF">LOAG_14712</name>
</gene>
<dbReference type="RefSeq" id="XP_003150252.2">
    <property type="nucleotide sequence ID" value="XM_003150204.2"/>
</dbReference>
<dbReference type="AlphaFoldDB" id="A0A1S0TH96"/>
<evidence type="ECO:0000256" key="1">
    <source>
        <dbReference type="SAM" id="Phobius"/>
    </source>
</evidence>
<dbReference type="EMBL" id="JH713319">
    <property type="protein sequence ID" value="EFO13817.2"/>
    <property type="molecule type" value="Genomic_DNA"/>
</dbReference>
<proteinExistence type="predicted"/>
<dbReference type="GeneID" id="9952192"/>
<feature type="transmembrane region" description="Helical" evidence="1">
    <location>
        <begin position="44"/>
        <end position="61"/>
    </location>
</feature>
<dbReference type="KEGG" id="loa:LOAG_14712"/>
<name>A0A1S0TH96_LOALO</name>
<dbReference type="InParanoid" id="A0A1S0TH96"/>
<organism evidence="2">
    <name type="scientific">Loa loa</name>
    <name type="common">Eye worm</name>
    <name type="synonym">Filaria loa</name>
    <dbReference type="NCBI Taxonomy" id="7209"/>
    <lineage>
        <taxon>Eukaryota</taxon>
        <taxon>Metazoa</taxon>
        <taxon>Ecdysozoa</taxon>
        <taxon>Nematoda</taxon>
        <taxon>Chromadorea</taxon>
        <taxon>Rhabditida</taxon>
        <taxon>Spirurina</taxon>
        <taxon>Spiruromorpha</taxon>
        <taxon>Filarioidea</taxon>
        <taxon>Onchocercidae</taxon>
        <taxon>Loa</taxon>
    </lineage>
</organism>